<evidence type="ECO:0008006" key="11">
    <source>
        <dbReference type="Google" id="ProtNLM"/>
    </source>
</evidence>
<evidence type="ECO:0000313" key="10">
    <source>
        <dbReference type="Proteomes" id="UP001632037"/>
    </source>
</evidence>
<evidence type="ECO:0000259" key="8">
    <source>
        <dbReference type="Pfam" id="PF07732"/>
    </source>
</evidence>
<feature type="domain" description="Plastocyanin-like" evidence="6">
    <location>
        <begin position="177"/>
        <end position="295"/>
    </location>
</feature>
<dbReference type="Pfam" id="PF07731">
    <property type="entry name" value="Cu-oxidase_2"/>
    <property type="match status" value="1"/>
</dbReference>
<accession>A0ABD3FT94</accession>
<feature type="domain" description="Plastocyanin-like" evidence="8">
    <location>
        <begin position="39"/>
        <end position="151"/>
    </location>
</feature>
<dbReference type="Pfam" id="PF00394">
    <property type="entry name" value="Cu-oxidase"/>
    <property type="match status" value="1"/>
</dbReference>
<comment type="caution">
    <text evidence="9">The sequence shown here is derived from an EMBL/GenBank/DDBJ whole genome shotgun (WGS) entry which is preliminary data.</text>
</comment>
<proteinExistence type="inferred from homology"/>
<feature type="domain" description="Plastocyanin-like" evidence="7">
    <location>
        <begin position="404"/>
        <end position="526"/>
    </location>
</feature>
<evidence type="ECO:0000256" key="1">
    <source>
        <dbReference type="ARBA" id="ARBA00010609"/>
    </source>
</evidence>
<dbReference type="EMBL" id="JBIMZQ010000008">
    <property type="protein sequence ID" value="KAL3669983.1"/>
    <property type="molecule type" value="Genomic_DNA"/>
</dbReference>
<dbReference type="CDD" id="cd04205">
    <property type="entry name" value="CuRO_2_LCC_like"/>
    <property type="match status" value="1"/>
</dbReference>
<evidence type="ECO:0000256" key="5">
    <source>
        <dbReference type="SAM" id="SignalP"/>
    </source>
</evidence>
<dbReference type="InterPro" id="IPR045087">
    <property type="entry name" value="Cu-oxidase_fam"/>
</dbReference>
<dbReference type="GO" id="GO:0046872">
    <property type="term" value="F:metal ion binding"/>
    <property type="evidence" value="ECO:0007669"/>
    <property type="project" value="UniProtKB-KW"/>
</dbReference>
<dbReference type="Gene3D" id="2.60.40.420">
    <property type="entry name" value="Cupredoxins - blue copper proteins"/>
    <property type="match status" value="3"/>
</dbReference>
<sequence length="597" mass="65044">MANRRLTSALTALLSTQVSLHSGYASADVVTYDWRLTPIQTTFDGVSLQTLGINGKPSHEARIEVELGQEVEVHVTNELSEPTCLHWHGMKQLGTQEMDGTSGFTQCAIGPNSSATYRYTPDKVGTFWWHSHHGTQYSFGLRGPLIVHEPKREPQTWDKEYTIQMADIYHAPPPPGPVLWDTLVVNNRGRYDCTAAATHNLTDCESDQPLSSFDFQPGKKYLLRLINMAAMATFEFSIDGHEFQVIAADAVPVVRTTNINSIIVNVGQRYDIIVQAKEGEEGVGSFWMRAKGLTGYPWTVRTADTGTVGFNDEGLAIVRYDSGNLSEPTTHKADETVTIGEFDFTSAALEVLPANPDDRSTMRFNINTTIGTGIVSLDGGAFQTLVVPDEPPLLSIASGLTTADLPFSANARAIKYGDHVEVVLMNDVLEQHPFHLHSHVAWVVGSGHASAEDIYSNNLPPLKLNGPMVRDVYTVPACDIDDTGACVNVGYLVLRFKADNPGVWMMHCHIDWHMSIGMGMIFVEGEAELREKGPDAFSSSLLSVCKHGSSKGDDEVGGSKQNTSSSSDYNTYNTGLESGSTGPDSHDNAGPNKCMVS</sequence>
<dbReference type="CDD" id="cd04206">
    <property type="entry name" value="CuRO_1_LCC_like"/>
    <property type="match status" value="1"/>
</dbReference>
<dbReference type="PROSITE" id="PS00080">
    <property type="entry name" value="MULTICOPPER_OXIDASE2"/>
    <property type="match status" value="1"/>
</dbReference>
<evidence type="ECO:0000259" key="7">
    <source>
        <dbReference type="Pfam" id="PF07731"/>
    </source>
</evidence>
<dbReference type="PANTHER" id="PTHR11709">
    <property type="entry name" value="MULTI-COPPER OXIDASE"/>
    <property type="match status" value="1"/>
</dbReference>
<evidence type="ECO:0000256" key="4">
    <source>
        <dbReference type="SAM" id="MobiDB-lite"/>
    </source>
</evidence>
<dbReference type="GO" id="GO:0016491">
    <property type="term" value="F:oxidoreductase activity"/>
    <property type="evidence" value="ECO:0007669"/>
    <property type="project" value="UniProtKB-KW"/>
</dbReference>
<comment type="similarity">
    <text evidence="1">Belongs to the multicopper oxidase family.</text>
</comment>
<dbReference type="InterPro" id="IPR002355">
    <property type="entry name" value="Cu_oxidase_Cu_BS"/>
</dbReference>
<evidence type="ECO:0000256" key="2">
    <source>
        <dbReference type="ARBA" id="ARBA00022723"/>
    </source>
</evidence>
<dbReference type="SUPFAM" id="SSF49503">
    <property type="entry name" value="Cupredoxins"/>
    <property type="match status" value="3"/>
</dbReference>
<gene>
    <name evidence="9" type="ORF">V7S43_005354</name>
</gene>
<evidence type="ECO:0000259" key="6">
    <source>
        <dbReference type="Pfam" id="PF00394"/>
    </source>
</evidence>
<dbReference type="Pfam" id="PF07732">
    <property type="entry name" value="Cu-oxidase_3"/>
    <property type="match status" value="1"/>
</dbReference>
<dbReference type="InterPro" id="IPR011706">
    <property type="entry name" value="Cu-oxidase_C"/>
</dbReference>
<evidence type="ECO:0000256" key="3">
    <source>
        <dbReference type="ARBA" id="ARBA00023002"/>
    </source>
</evidence>
<keyword evidence="5" id="KW-0732">Signal</keyword>
<keyword evidence="3" id="KW-0560">Oxidoreductase</keyword>
<dbReference type="InterPro" id="IPR011707">
    <property type="entry name" value="Cu-oxidase-like_N"/>
</dbReference>
<protein>
    <recommendedName>
        <fullName evidence="11">Multicopper oxidase</fullName>
    </recommendedName>
</protein>
<feature type="compositionally biased region" description="Low complexity" evidence="4">
    <location>
        <begin position="562"/>
        <end position="574"/>
    </location>
</feature>
<feature type="chain" id="PRO_5044837708" description="Multicopper oxidase" evidence="5">
    <location>
        <begin position="28"/>
        <end position="597"/>
    </location>
</feature>
<organism evidence="9 10">
    <name type="scientific">Phytophthora oleae</name>
    <dbReference type="NCBI Taxonomy" id="2107226"/>
    <lineage>
        <taxon>Eukaryota</taxon>
        <taxon>Sar</taxon>
        <taxon>Stramenopiles</taxon>
        <taxon>Oomycota</taxon>
        <taxon>Peronosporomycetes</taxon>
        <taxon>Peronosporales</taxon>
        <taxon>Peronosporaceae</taxon>
        <taxon>Phytophthora</taxon>
    </lineage>
</organism>
<dbReference type="InterPro" id="IPR033138">
    <property type="entry name" value="Cu_oxidase_CS"/>
</dbReference>
<dbReference type="Proteomes" id="UP001632037">
    <property type="component" value="Unassembled WGS sequence"/>
</dbReference>
<feature type="region of interest" description="Disordered" evidence="4">
    <location>
        <begin position="548"/>
        <end position="597"/>
    </location>
</feature>
<dbReference type="PROSITE" id="PS00079">
    <property type="entry name" value="MULTICOPPER_OXIDASE1"/>
    <property type="match status" value="1"/>
</dbReference>
<evidence type="ECO:0000313" key="9">
    <source>
        <dbReference type="EMBL" id="KAL3669983.1"/>
    </source>
</evidence>
<reference evidence="9 10" key="1">
    <citation type="submission" date="2024-09" db="EMBL/GenBank/DDBJ databases">
        <title>Genome sequencing and assembly of Phytophthora oleae, isolate VK10A, causative agent of rot of olive drupes.</title>
        <authorList>
            <person name="Conti Taguali S."/>
            <person name="Riolo M."/>
            <person name="La Spada F."/>
            <person name="Cacciola S.O."/>
            <person name="Dionisio G."/>
        </authorList>
    </citation>
    <scope>NUCLEOTIDE SEQUENCE [LARGE SCALE GENOMIC DNA]</scope>
    <source>
        <strain evidence="9 10">VK10A</strain>
    </source>
</reference>
<keyword evidence="2" id="KW-0479">Metal-binding</keyword>
<dbReference type="AlphaFoldDB" id="A0ABD3FT94"/>
<dbReference type="PANTHER" id="PTHR11709:SF511">
    <property type="entry name" value="LACCASE"/>
    <property type="match status" value="1"/>
</dbReference>
<name>A0ABD3FT94_9STRA</name>
<feature type="signal peptide" evidence="5">
    <location>
        <begin position="1"/>
        <end position="27"/>
    </location>
</feature>
<dbReference type="CDD" id="cd04207">
    <property type="entry name" value="CuRO_3_LCC_like"/>
    <property type="match status" value="1"/>
</dbReference>
<dbReference type="InterPro" id="IPR008972">
    <property type="entry name" value="Cupredoxin"/>
</dbReference>
<dbReference type="InterPro" id="IPR001117">
    <property type="entry name" value="Cu-oxidase_2nd"/>
</dbReference>
<keyword evidence="10" id="KW-1185">Reference proteome</keyword>